<feature type="non-terminal residue" evidence="2">
    <location>
        <position position="1"/>
    </location>
</feature>
<protein>
    <submittedName>
        <fullName evidence="2">Uncharacterized protein</fullName>
    </submittedName>
</protein>
<evidence type="ECO:0000256" key="1">
    <source>
        <dbReference type="SAM" id="MobiDB-lite"/>
    </source>
</evidence>
<keyword evidence="3" id="KW-1185">Reference proteome</keyword>
<proteinExistence type="predicted"/>
<dbReference type="EMBL" id="LSRL02006388">
    <property type="protein sequence ID" value="TDG38272.1"/>
    <property type="molecule type" value="Genomic_DNA"/>
</dbReference>
<comment type="caution">
    <text evidence="2">The sequence shown here is derived from an EMBL/GenBank/DDBJ whole genome shotgun (WGS) entry which is preliminary data.</text>
</comment>
<accession>A0A484APZ6</accession>
<dbReference type="OMA" id="HRANQNK"/>
<name>A0A484APZ6_DRONA</name>
<evidence type="ECO:0000313" key="3">
    <source>
        <dbReference type="Proteomes" id="UP000295192"/>
    </source>
</evidence>
<gene>
    <name evidence="2" type="ORF">AWZ03_015306</name>
</gene>
<dbReference type="Proteomes" id="UP000295192">
    <property type="component" value="Unassembled WGS sequence"/>
</dbReference>
<feature type="compositionally biased region" description="Basic and acidic residues" evidence="1">
    <location>
        <begin position="81"/>
        <end position="102"/>
    </location>
</feature>
<reference evidence="2 3" key="1">
    <citation type="journal article" date="2019" name="J. Hered.">
        <title>An Improved Genome Assembly for Drosophila navojoa, the Basal Species in the mojavensis Cluster.</title>
        <authorList>
            <person name="Vanderlinde T."/>
            <person name="Dupim E.G."/>
            <person name="Nazario-Yepiz N.O."/>
            <person name="Carvalho A.B."/>
        </authorList>
    </citation>
    <scope>NUCLEOTIDE SEQUENCE [LARGE SCALE GENOMIC DNA]</scope>
    <source>
        <strain evidence="2">Navoj_Jal97</strain>
        <tissue evidence="2">Whole organism</tissue>
    </source>
</reference>
<feature type="region of interest" description="Disordered" evidence="1">
    <location>
        <begin position="80"/>
        <end position="122"/>
    </location>
</feature>
<sequence length="122" mass="13368">TVLVEVEAVLNSRPMVAPNSNPNDGEVLTPGLLSNRSNARAAANRVHRANQNKNMAADIKHQATVLDRLVKGLPSQPLAEVKVEEGEAEHRDRSCRARERGQRSSTTVDAGGGDRSHSRRRW</sequence>
<organism evidence="2 3">
    <name type="scientific">Drosophila navojoa</name>
    <name type="common">Fruit fly</name>
    <dbReference type="NCBI Taxonomy" id="7232"/>
    <lineage>
        <taxon>Eukaryota</taxon>
        <taxon>Metazoa</taxon>
        <taxon>Ecdysozoa</taxon>
        <taxon>Arthropoda</taxon>
        <taxon>Hexapoda</taxon>
        <taxon>Insecta</taxon>
        <taxon>Pterygota</taxon>
        <taxon>Neoptera</taxon>
        <taxon>Endopterygota</taxon>
        <taxon>Diptera</taxon>
        <taxon>Brachycera</taxon>
        <taxon>Muscomorpha</taxon>
        <taxon>Ephydroidea</taxon>
        <taxon>Drosophilidae</taxon>
        <taxon>Drosophila</taxon>
    </lineage>
</organism>
<dbReference type="AlphaFoldDB" id="A0A484APZ6"/>
<evidence type="ECO:0000313" key="2">
    <source>
        <dbReference type="EMBL" id="TDG38272.1"/>
    </source>
</evidence>